<feature type="signal peptide" evidence="1">
    <location>
        <begin position="1"/>
        <end position="24"/>
    </location>
</feature>
<evidence type="ECO:0000256" key="1">
    <source>
        <dbReference type="SAM" id="SignalP"/>
    </source>
</evidence>
<name>A0A4T3EYY9_9SPHN</name>
<keyword evidence="3" id="KW-1185">Reference proteome</keyword>
<gene>
    <name evidence="2" type="ORF">E5222_13140</name>
</gene>
<feature type="chain" id="PRO_5020690430" evidence="1">
    <location>
        <begin position="25"/>
        <end position="166"/>
    </location>
</feature>
<dbReference type="Proteomes" id="UP000309389">
    <property type="component" value="Unassembled WGS sequence"/>
</dbReference>
<comment type="caution">
    <text evidence="2">The sequence shown here is derived from an EMBL/GenBank/DDBJ whole genome shotgun (WGS) entry which is preliminary data.</text>
</comment>
<evidence type="ECO:0000313" key="3">
    <source>
        <dbReference type="Proteomes" id="UP000309389"/>
    </source>
</evidence>
<dbReference type="OrthoDB" id="7410599at2"/>
<evidence type="ECO:0000313" key="2">
    <source>
        <dbReference type="EMBL" id="TIX49751.1"/>
    </source>
</evidence>
<proteinExistence type="predicted"/>
<accession>A0A4T3EYY9</accession>
<dbReference type="RefSeq" id="WP_136694228.1">
    <property type="nucleotide sequence ID" value="NZ_SSHH01000003.1"/>
</dbReference>
<reference evidence="2 3" key="1">
    <citation type="submission" date="2019-04" db="EMBL/GenBank/DDBJ databases">
        <title>Altererythrobacter aquimixticola sp. nov., isolated from sediment of junction between the ocean and a freshwater spring.</title>
        <authorList>
            <person name="Yoon J.-H."/>
        </authorList>
    </citation>
    <scope>NUCLEOTIDE SEQUENCE [LARGE SCALE GENOMIC DNA]</scope>
    <source>
        <strain evidence="2 3">SSKS-13</strain>
    </source>
</reference>
<organism evidence="2 3">
    <name type="scientific">Alteraurantiacibacter aquimixticola</name>
    <dbReference type="NCBI Taxonomy" id="2489173"/>
    <lineage>
        <taxon>Bacteria</taxon>
        <taxon>Pseudomonadati</taxon>
        <taxon>Pseudomonadota</taxon>
        <taxon>Alphaproteobacteria</taxon>
        <taxon>Sphingomonadales</taxon>
        <taxon>Erythrobacteraceae</taxon>
        <taxon>Alteraurantiacibacter</taxon>
    </lineage>
</organism>
<protein>
    <submittedName>
        <fullName evidence="2">Uncharacterized protein</fullName>
    </submittedName>
</protein>
<keyword evidence="1" id="KW-0732">Signal</keyword>
<sequence length="166" mass="16901">MKFTPLIAGAGALGLVAGIAGVQAINTTPVTHMESDLLAGLPDHPVAAASTEAHVATPSHYPLETPEGTVPVEDLALHGRYRDSAVRVGLIDAPAGHPAEVEMAEADLMSAEELAERYPRLRLPVAAPAEREILVVGEPAPGVIATRINGAKTITVAGAQPASSGG</sequence>
<dbReference type="EMBL" id="SSHH01000003">
    <property type="protein sequence ID" value="TIX49751.1"/>
    <property type="molecule type" value="Genomic_DNA"/>
</dbReference>
<dbReference type="AlphaFoldDB" id="A0A4T3EYY9"/>